<dbReference type="PROSITE" id="PS51257">
    <property type="entry name" value="PROKAR_LIPOPROTEIN"/>
    <property type="match status" value="1"/>
</dbReference>
<evidence type="ECO:0000313" key="7">
    <source>
        <dbReference type="EMBL" id="OUR99779.1"/>
    </source>
</evidence>
<accession>A0A1Y5FCG6</accession>
<dbReference type="EMBL" id="MAAO01000002">
    <property type="protein sequence ID" value="OUR99779.1"/>
    <property type="molecule type" value="Genomic_DNA"/>
</dbReference>
<dbReference type="PROSITE" id="PS00673">
    <property type="entry name" value="V8_SER"/>
    <property type="match status" value="1"/>
</dbReference>
<dbReference type="PANTHER" id="PTHR15462">
    <property type="entry name" value="SERINE PROTEASE"/>
    <property type="match status" value="1"/>
</dbReference>
<sequence length="450" mass="49778">MRETFKNGLTLGLILSTIFLVSCKDEEKSCSTEFIKDLNNLKSEFKVSYSSTTSLSNFEKFRSDITSFIETHPEKCQSDGETFNPNDDLKEFLSFTKINREIRPEVIYGNDDRVEASAASDARHRDWSKSVAVQISTNKIGSNGELPSETIGESMSLCSSEKYRDQINPGRCSGFLVAPDLLVTAGHCVQNQNECDQYSWVFGFEKGVTSVENKNVYKCSSIISRALDDSTNADYAVIKLERVVSDRRPLSFRSSGKISNNAPIVVIGHPSGLPMKVAGGANVRTNSDDWFFVGNLDTFGGNSGSPVFNNTTGVVEGILVRGENDYNWETDAEGKYCRVVNQCKDNECRGEDVTRMTMVSGLPKVQNPEDIFNEFYSDSKLPKMAQGIVFPVRVKQSTDKYLAGVQFLDLCGLHFATNAQPSTWQDSSVEECSSGKSKLLQVVESYIAGP</sequence>
<name>A0A1Y5FCG6_9BACT</name>
<dbReference type="GO" id="GO:0004252">
    <property type="term" value="F:serine-type endopeptidase activity"/>
    <property type="evidence" value="ECO:0007669"/>
    <property type="project" value="InterPro"/>
</dbReference>
<evidence type="ECO:0000256" key="3">
    <source>
        <dbReference type="ARBA" id="ARBA00022729"/>
    </source>
</evidence>
<dbReference type="Proteomes" id="UP000196531">
    <property type="component" value="Unassembled WGS sequence"/>
</dbReference>
<dbReference type="InterPro" id="IPR008256">
    <property type="entry name" value="Peptidase_S1B"/>
</dbReference>
<comment type="similarity">
    <text evidence="1 6">Belongs to the peptidase S1B family.</text>
</comment>
<evidence type="ECO:0000256" key="2">
    <source>
        <dbReference type="ARBA" id="ARBA00022670"/>
    </source>
</evidence>
<dbReference type="PRINTS" id="PR00839">
    <property type="entry name" value="V8PROTEASE"/>
</dbReference>
<dbReference type="GO" id="GO:0006508">
    <property type="term" value="P:proteolysis"/>
    <property type="evidence" value="ECO:0007669"/>
    <property type="project" value="UniProtKB-KW"/>
</dbReference>
<evidence type="ECO:0000256" key="6">
    <source>
        <dbReference type="RuleBase" id="RU004296"/>
    </source>
</evidence>
<dbReference type="SUPFAM" id="SSF50494">
    <property type="entry name" value="Trypsin-like serine proteases"/>
    <property type="match status" value="1"/>
</dbReference>
<keyword evidence="2 6" id="KW-0645">Protease</keyword>
<proteinExistence type="inferred from homology"/>
<organism evidence="7 8">
    <name type="scientific">Halobacteriovorax marinus</name>
    <dbReference type="NCBI Taxonomy" id="97084"/>
    <lineage>
        <taxon>Bacteria</taxon>
        <taxon>Pseudomonadati</taxon>
        <taxon>Bdellovibrionota</taxon>
        <taxon>Bacteriovoracia</taxon>
        <taxon>Bacteriovoracales</taxon>
        <taxon>Halobacteriovoraceae</taxon>
        <taxon>Halobacteriovorax</taxon>
    </lineage>
</organism>
<evidence type="ECO:0000256" key="1">
    <source>
        <dbReference type="ARBA" id="ARBA00008764"/>
    </source>
</evidence>
<dbReference type="InterPro" id="IPR000126">
    <property type="entry name" value="V8_ser_AS"/>
</dbReference>
<evidence type="ECO:0000256" key="5">
    <source>
        <dbReference type="ARBA" id="ARBA00022825"/>
    </source>
</evidence>
<dbReference type="Pfam" id="PF13365">
    <property type="entry name" value="Trypsin_2"/>
    <property type="match status" value="1"/>
</dbReference>
<dbReference type="PANTHER" id="PTHR15462:SF8">
    <property type="entry name" value="SERINE PROTEASE"/>
    <property type="match status" value="1"/>
</dbReference>
<keyword evidence="5 6" id="KW-0720">Serine protease</keyword>
<evidence type="ECO:0000256" key="4">
    <source>
        <dbReference type="ARBA" id="ARBA00022801"/>
    </source>
</evidence>
<dbReference type="EC" id="3.4.21.-" evidence="6"/>
<dbReference type="InterPro" id="IPR018114">
    <property type="entry name" value="TRYPSIN_HIS"/>
</dbReference>
<dbReference type="InterPro" id="IPR043504">
    <property type="entry name" value="Peptidase_S1_PA_chymotrypsin"/>
</dbReference>
<protein>
    <recommendedName>
        <fullName evidence="6">Serine protease</fullName>
        <ecNumber evidence="6">3.4.21.-</ecNumber>
    </recommendedName>
</protein>
<dbReference type="Gene3D" id="2.40.10.10">
    <property type="entry name" value="Trypsin-like serine proteases"/>
    <property type="match status" value="2"/>
</dbReference>
<comment type="caution">
    <text evidence="7">The sequence shown here is derived from an EMBL/GenBank/DDBJ whole genome shotgun (WGS) entry which is preliminary data.</text>
</comment>
<keyword evidence="3" id="KW-0732">Signal</keyword>
<reference evidence="8" key="1">
    <citation type="journal article" date="2017" name="Proc. Natl. Acad. Sci. U.S.A.">
        <title>Simulation of Deepwater Horizon oil plume reveals substrate specialization within a complex community of hydrocarbon-degraders.</title>
        <authorList>
            <person name="Hu P."/>
            <person name="Dubinsky E.A."/>
            <person name="Probst A.J."/>
            <person name="Wang J."/>
            <person name="Sieber C.M.K."/>
            <person name="Tom L.M."/>
            <person name="Gardinali P."/>
            <person name="Banfield J.F."/>
            <person name="Atlas R.M."/>
            <person name="Andersen G.L."/>
        </authorList>
    </citation>
    <scope>NUCLEOTIDE SEQUENCE [LARGE SCALE GENOMIC DNA]</scope>
</reference>
<gene>
    <name evidence="7" type="ORF">A9Q84_01765</name>
</gene>
<evidence type="ECO:0000313" key="8">
    <source>
        <dbReference type="Proteomes" id="UP000196531"/>
    </source>
</evidence>
<dbReference type="InterPro" id="IPR050966">
    <property type="entry name" value="Glutamyl_endopeptidase"/>
</dbReference>
<dbReference type="AlphaFoldDB" id="A0A1Y5FCG6"/>
<keyword evidence="4 6" id="KW-0378">Hydrolase</keyword>
<dbReference type="InterPro" id="IPR009003">
    <property type="entry name" value="Peptidase_S1_PA"/>
</dbReference>
<dbReference type="PROSITE" id="PS00134">
    <property type="entry name" value="TRYPSIN_HIS"/>
    <property type="match status" value="1"/>
</dbReference>